<proteinExistence type="predicted"/>
<protein>
    <recommendedName>
        <fullName evidence="2">Transglycosylase SLT domain-containing protein</fullName>
    </recommendedName>
</protein>
<evidence type="ECO:0000259" key="2">
    <source>
        <dbReference type="Pfam" id="PF01464"/>
    </source>
</evidence>
<feature type="domain" description="Transglycosylase SLT" evidence="2">
    <location>
        <begin position="143"/>
        <end position="236"/>
    </location>
</feature>
<dbReference type="InterPro" id="IPR023346">
    <property type="entry name" value="Lysozyme-like_dom_sf"/>
</dbReference>
<sequence length="265" mass="30740">MQQCTTTILIACFIYMHDCGKGGRQVKRRIRRALKRAGLYNAFHITVIAVLLTGFCVTLFNVKEPEQQEEETETTQAEVMQNPETMTQTAESIEDKYKVFDTMSEDWGSDDLEGFVFYDLPERYADKGYFPEKMQIYTRCLCKQNDVPYALVLAIIEHESGYEFDKTGDNGNSKGYMQIYEKWHTDRMQKLNCTDLMNPYQNVKVGIDFLSYLLKKYGTVQDALAAYNYGEKGAREHLWSNGVYVYSYNTAIMQRMKEIEEVVGK</sequence>
<reference evidence="3" key="1">
    <citation type="journal article" date="2021" name="Proc. Natl. Acad. Sci. U.S.A.">
        <title>A Catalog of Tens of Thousands of Viruses from Human Metagenomes Reveals Hidden Associations with Chronic Diseases.</title>
        <authorList>
            <person name="Tisza M.J."/>
            <person name="Buck C.B."/>
        </authorList>
    </citation>
    <scope>NUCLEOTIDE SEQUENCE</scope>
    <source>
        <strain evidence="3">CtXRl20</strain>
    </source>
</reference>
<keyword evidence="1" id="KW-0812">Transmembrane</keyword>
<dbReference type="Pfam" id="PF01464">
    <property type="entry name" value="SLT"/>
    <property type="match status" value="1"/>
</dbReference>
<keyword evidence="1" id="KW-1133">Transmembrane helix</keyword>
<feature type="transmembrane region" description="Helical" evidence="1">
    <location>
        <begin position="37"/>
        <end position="60"/>
    </location>
</feature>
<evidence type="ECO:0000313" key="3">
    <source>
        <dbReference type="EMBL" id="DAD72255.1"/>
    </source>
</evidence>
<dbReference type="SUPFAM" id="SSF53955">
    <property type="entry name" value="Lysozyme-like"/>
    <property type="match status" value="1"/>
</dbReference>
<evidence type="ECO:0000256" key="1">
    <source>
        <dbReference type="SAM" id="Phobius"/>
    </source>
</evidence>
<dbReference type="Gene3D" id="1.10.530.10">
    <property type="match status" value="1"/>
</dbReference>
<keyword evidence="1" id="KW-0472">Membrane</keyword>
<name>A0A8S5LQY5_9CAUD</name>
<dbReference type="EMBL" id="BK015896">
    <property type="protein sequence ID" value="DAD72255.1"/>
    <property type="molecule type" value="Genomic_DNA"/>
</dbReference>
<organism evidence="3">
    <name type="scientific">Myoviridae sp. ctXRl20</name>
    <dbReference type="NCBI Taxonomy" id="2827610"/>
    <lineage>
        <taxon>Viruses</taxon>
        <taxon>Duplodnaviria</taxon>
        <taxon>Heunggongvirae</taxon>
        <taxon>Uroviricota</taxon>
        <taxon>Caudoviricetes</taxon>
    </lineage>
</organism>
<dbReference type="InterPro" id="IPR008258">
    <property type="entry name" value="Transglycosylase_SLT_dom_1"/>
</dbReference>
<accession>A0A8S5LQY5</accession>
<dbReference type="CDD" id="cd00254">
    <property type="entry name" value="LT-like"/>
    <property type="match status" value="1"/>
</dbReference>